<evidence type="ECO:0000313" key="2">
    <source>
        <dbReference type="Proteomes" id="UP000254711"/>
    </source>
</evidence>
<keyword evidence="2" id="KW-1185">Reference proteome</keyword>
<dbReference type="AlphaFoldDB" id="A0A370K7N8"/>
<protein>
    <submittedName>
        <fullName evidence="1">Uncharacterized protein</fullName>
    </submittedName>
</protein>
<comment type="caution">
    <text evidence="1">The sequence shown here is derived from an EMBL/GenBank/DDBJ whole genome shotgun (WGS) entry which is preliminary data.</text>
</comment>
<gene>
    <name evidence="1" type="ORF">DVT68_13280</name>
</gene>
<organism evidence="1 2">
    <name type="scientific">Dyella solisilvae</name>
    <dbReference type="NCBI Taxonomy" id="1920168"/>
    <lineage>
        <taxon>Bacteria</taxon>
        <taxon>Pseudomonadati</taxon>
        <taxon>Pseudomonadota</taxon>
        <taxon>Gammaproteobacteria</taxon>
        <taxon>Lysobacterales</taxon>
        <taxon>Rhodanobacteraceae</taxon>
        <taxon>Dyella</taxon>
    </lineage>
</organism>
<dbReference type="Proteomes" id="UP000254711">
    <property type="component" value="Unassembled WGS sequence"/>
</dbReference>
<evidence type="ECO:0000313" key="1">
    <source>
        <dbReference type="EMBL" id="RDI98050.1"/>
    </source>
</evidence>
<name>A0A370K7N8_9GAMM</name>
<accession>A0A370K7N8</accession>
<sequence length="102" mass="10739">MPEAQCAAVNANRLAISLTGMPVISGGKNIGWASVRIMDPDYNIVSDEGQSETIVDNNPPSQDTANKAMADAANEAIKNFDVNLAIGQVLEYRAAAQKAAHP</sequence>
<reference evidence="1 2" key="1">
    <citation type="submission" date="2018-07" db="EMBL/GenBank/DDBJ databases">
        <title>Dyella solisilvae sp. nov., isolated from the pine and broad-leaved mixed forest soil.</title>
        <authorList>
            <person name="Gao Z."/>
            <person name="Qiu L."/>
        </authorList>
    </citation>
    <scope>NUCLEOTIDE SEQUENCE [LARGE SCALE GENOMIC DNA]</scope>
    <source>
        <strain evidence="1 2">DHG54</strain>
    </source>
</reference>
<proteinExistence type="predicted"/>
<dbReference type="EMBL" id="QQSY01000003">
    <property type="protein sequence ID" value="RDI98050.1"/>
    <property type="molecule type" value="Genomic_DNA"/>
</dbReference>